<evidence type="ECO:0000313" key="3">
    <source>
        <dbReference type="Proteomes" id="UP000549971"/>
    </source>
</evidence>
<accession>A0A7W9MWS0</accession>
<keyword evidence="1" id="KW-0812">Transmembrane</keyword>
<organism evidence="2 3">
    <name type="scientific">Kribbella italica</name>
    <dbReference type="NCBI Taxonomy" id="1540520"/>
    <lineage>
        <taxon>Bacteria</taxon>
        <taxon>Bacillati</taxon>
        <taxon>Actinomycetota</taxon>
        <taxon>Actinomycetes</taxon>
        <taxon>Propionibacteriales</taxon>
        <taxon>Kribbellaceae</taxon>
        <taxon>Kribbella</taxon>
    </lineage>
</organism>
<keyword evidence="3" id="KW-1185">Reference proteome</keyword>
<evidence type="ECO:0008006" key="4">
    <source>
        <dbReference type="Google" id="ProtNLM"/>
    </source>
</evidence>
<evidence type="ECO:0000313" key="2">
    <source>
        <dbReference type="EMBL" id="MBB5839099.1"/>
    </source>
</evidence>
<gene>
    <name evidence="2" type="ORF">HDA39_005833</name>
</gene>
<name>A0A7W9MWS0_9ACTN</name>
<sequence length="208" mass="22160">MGNSGTRFSAGSAFLAAVAGITAGLVAVLVTGLVVLAMHQPEEAGPRVQAAAPARVAQPTPAATVPVTPRPSSTAASVKAFGDVRELPVGLLCRDLKKRGYGYVAAVDYWKVQGQPQRMDADRNGIPCEPEYSRAEVGKYWQGRKVSTLASVPDGLFCRDLVALGASYGEAVTYWWYAGMPDRLDADGNGIPCEKVYAPEVVEAFWRQ</sequence>
<keyword evidence="1" id="KW-0472">Membrane</keyword>
<feature type="transmembrane region" description="Helical" evidence="1">
    <location>
        <begin position="12"/>
        <end position="37"/>
    </location>
</feature>
<evidence type="ECO:0000256" key="1">
    <source>
        <dbReference type="SAM" id="Phobius"/>
    </source>
</evidence>
<comment type="caution">
    <text evidence="2">The sequence shown here is derived from an EMBL/GenBank/DDBJ whole genome shotgun (WGS) entry which is preliminary data.</text>
</comment>
<dbReference type="RefSeq" id="WP_184800502.1">
    <property type="nucleotide sequence ID" value="NZ_JACHMY010000001.1"/>
</dbReference>
<dbReference type="Proteomes" id="UP000549971">
    <property type="component" value="Unassembled WGS sequence"/>
</dbReference>
<dbReference type="EMBL" id="JACHMY010000001">
    <property type="protein sequence ID" value="MBB5839099.1"/>
    <property type="molecule type" value="Genomic_DNA"/>
</dbReference>
<reference evidence="2 3" key="1">
    <citation type="submission" date="2020-08" db="EMBL/GenBank/DDBJ databases">
        <title>Sequencing the genomes of 1000 actinobacteria strains.</title>
        <authorList>
            <person name="Klenk H.-P."/>
        </authorList>
    </citation>
    <scope>NUCLEOTIDE SEQUENCE [LARGE SCALE GENOMIC DNA]</scope>
    <source>
        <strain evidence="2 3">DSM 28967</strain>
    </source>
</reference>
<proteinExistence type="predicted"/>
<dbReference type="AlphaFoldDB" id="A0A7W9MWS0"/>
<keyword evidence="1" id="KW-1133">Transmembrane helix</keyword>
<protein>
    <recommendedName>
        <fullName evidence="4">Excalibur calcium-binding domain-containing protein</fullName>
    </recommendedName>
</protein>